<keyword evidence="3" id="KW-1185">Reference proteome</keyword>
<evidence type="ECO:0000313" key="3">
    <source>
        <dbReference type="Proteomes" id="UP001175147"/>
    </source>
</evidence>
<dbReference type="RefSeq" id="WP_304384651.1">
    <property type="nucleotide sequence ID" value="NZ_JAUPBL010000015.1"/>
</dbReference>
<accession>A0ABT8YZ95</accession>
<dbReference type="InterPro" id="IPR007419">
    <property type="entry name" value="BFD-like_2Fe2S-bd_dom"/>
</dbReference>
<dbReference type="InterPro" id="IPR041854">
    <property type="entry name" value="BFD-like_2Fe2S-bd_dom_sf"/>
</dbReference>
<proteinExistence type="predicted"/>
<reference evidence="2" key="1">
    <citation type="submission" date="2023-07" db="EMBL/GenBank/DDBJ databases">
        <title>Mucosal microbiota of week-old chicken and adult hens.</title>
        <authorList>
            <person name="Volf J."/>
            <person name="Karasova D."/>
            <person name="Crhanova M."/>
            <person name="Faldynova M."/>
            <person name="Prikrylova H."/>
            <person name="Zeman M."/>
            <person name="Babak V."/>
            <person name="Rajova J."/>
            <person name="Rychlik I."/>
        </authorList>
    </citation>
    <scope>NUCLEOTIDE SEQUENCE</scope>
    <source>
        <strain evidence="2">ET902</strain>
    </source>
</reference>
<dbReference type="EMBL" id="JAUPBM010000087">
    <property type="protein sequence ID" value="MDO7020652.1"/>
    <property type="molecule type" value="Genomic_DNA"/>
</dbReference>
<evidence type="ECO:0000259" key="1">
    <source>
        <dbReference type="Pfam" id="PF04324"/>
    </source>
</evidence>
<feature type="domain" description="BFD-like [2Fe-2S]-binding" evidence="1">
    <location>
        <begin position="7"/>
        <end position="55"/>
    </location>
</feature>
<protein>
    <submittedName>
        <fullName evidence="2">(2Fe-2S)-binding protein</fullName>
    </submittedName>
</protein>
<dbReference type="Pfam" id="PF04324">
    <property type="entry name" value="Fer2_BFD"/>
    <property type="match status" value="1"/>
</dbReference>
<evidence type="ECO:0000313" key="2">
    <source>
        <dbReference type="EMBL" id="MDO7020652.1"/>
    </source>
</evidence>
<comment type="caution">
    <text evidence="2">The sequence shown here is derived from an EMBL/GenBank/DDBJ whole genome shotgun (WGS) entry which is preliminary data.</text>
</comment>
<name>A0ABT8YZ95_9SPIR</name>
<organism evidence="2 3">
    <name type="scientific">Brachyspira innocens</name>
    <dbReference type="NCBI Taxonomy" id="13264"/>
    <lineage>
        <taxon>Bacteria</taxon>
        <taxon>Pseudomonadati</taxon>
        <taxon>Spirochaetota</taxon>
        <taxon>Spirochaetia</taxon>
        <taxon>Brachyspirales</taxon>
        <taxon>Brachyspiraceae</taxon>
        <taxon>Brachyspira</taxon>
    </lineage>
</organism>
<dbReference type="Gene3D" id="1.10.10.1100">
    <property type="entry name" value="BFD-like [2Fe-2S]-binding domain"/>
    <property type="match status" value="1"/>
</dbReference>
<sequence>MNDNKFICQCKELSLEEIEILKKEYGIETLKEVVKKTKAGTACGGCRNKLKELFKDRLK</sequence>
<gene>
    <name evidence="2" type="ORF">Q5M86_07690</name>
</gene>
<dbReference type="Proteomes" id="UP001175147">
    <property type="component" value="Unassembled WGS sequence"/>
</dbReference>